<sequence length="111" mass="12427">MACQSATGNWRHLNSPPNLLETRHVENLHPQSQNSLTRFLYMVRLSQSHLFLFHDDDGDDDMDADVGLFLSLLNSTIGPPPHEKAADGAHGAEPMRLEKWKKKAGPLCPLE</sequence>
<gene>
    <name evidence="2" type="ORF">HDC19714</name>
</gene>
<reference evidence="2" key="1">
    <citation type="journal article" date="2003" name="Genome Biol.">
        <title>An integrated gene annotation and transcriptional profiling approach towards the full gene content of the Drosophila genome.</title>
        <authorList>
            <person name="Hild M."/>
            <person name="Beckmann B."/>
            <person name="Haas S.A."/>
            <person name="Koch B."/>
            <person name="Solovyev V."/>
            <person name="Busold C."/>
            <person name="Fellenberg K."/>
            <person name="Boutros M."/>
            <person name="Vingron M."/>
            <person name="Sauer F."/>
            <person name="Hoheisel J.D."/>
            <person name="Paro R."/>
        </authorList>
    </citation>
    <scope>NUCLEOTIDE SEQUENCE</scope>
</reference>
<organism evidence="2">
    <name type="scientific">Drosophila melanogaster</name>
    <name type="common">Fruit fly</name>
    <dbReference type="NCBI Taxonomy" id="7227"/>
    <lineage>
        <taxon>Eukaryota</taxon>
        <taxon>Metazoa</taxon>
        <taxon>Ecdysozoa</taxon>
        <taxon>Arthropoda</taxon>
        <taxon>Hexapoda</taxon>
        <taxon>Insecta</taxon>
        <taxon>Pterygota</taxon>
        <taxon>Neoptera</taxon>
        <taxon>Endopterygota</taxon>
        <taxon>Diptera</taxon>
        <taxon>Brachycera</taxon>
        <taxon>Muscomorpha</taxon>
        <taxon>Ephydroidea</taxon>
        <taxon>Drosophilidae</taxon>
        <taxon>Drosophila</taxon>
        <taxon>Sophophora</taxon>
    </lineage>
</organism>
<evidence type="ECO:0000313" key="2">
    <source>
        <dbReference type="EMBL" id="DAA03416.1"/>
    </source>
</evidence>
<protein>
    <submittedName>
        <fullName evidence="2">HDC19714</fullName>
    </submittedName>
</protein>
<accession>Q6II50</accession>
<dbReference type="AlphaFoldDB" id="Q6II50"/>
<proteinExistence type="predicted"/>
<name>Q6II50_DROME</name>
<dbReference type="EMBL" id="BK003216">
    <property type="protein sequence ID" value="DAA03416.1"/>
    <property type="molecule type" value="Genomic_DNA"/>
</dbReference>
<evidence type="ECO:0000256" key="1">
    <source>
        <dbReference type="SAM" id="MobiDB-lite"/>
    </source>
</evidence>
<feature type="region of interest" description="Disordered" evidence="1">
    <location>
        <begin position="79"/>
        <end position="111"/>
    </location>
</feature>